<dbReference type="EMBL" id="JAATJB010000023">
    <property type="protein sequence ID" value="NJB99861.1"/>
    <property type="molecule type" value="Genomic_DNA"/>
</dbReference>
<evidence type="ECO:0000313" key="2">
    <source>
        <dbReference type="Proteomes" id="UP000531251"/>
    </source>
</evidence>
<accession>A0A7X5Y5P5</accession>
<dbReference type="RefSeq" id="WP_167713088.1">
    <property type="nucleotide sequence ID" value="NZ_BAAADY010000034.1"/>
</dbReference>
<keyword evidence="2" id="KW-1185">Reference proteome</keyword>
<dbReference type="Proteomes" id="UP000531251">
    <property type="component" value="Unassembled WGS sequence"/>
</dbReference>
<dbReference type="AlphaFoldDB" id="A0A7X5Y5P5"/>
<name>A0A7X5Y5P5_9SPHN</name>
<reference evidence="1 2" key="1">
    <citation type="submission" date="2020-03" db="EMBL/GenBank/DDBJ databases">
        <title>Genomic Encyclopedia of Type Strains, Phase IV (KMG-IV): sequencing the most valuable type-strain genomes for metagenomic binning, comparative biology and taxonomic classification.</title>
        <authorList>
            <person name="Goeker M."/>
        </authorList>
    </citation>
    <scope>NUCLEOTIDE SEQUENCE [LARGE SCALE GENOMIC DNA]</scope>
    <source>
        <strain evidence="1 2">DSM 7225</strain>
    </source>
</reference>
<proteinExistence type="predicted"/>
<comment type="caution">
    <text evidence="1">The sequence shown here is derived from an EMBL/GenBank/DDBJ whole genome shotgun (WGS) entry which is preliminary data.</text>
</comment>
<organism evidence="1 2">
    <name type="scientific">Sphingomonas trueperi</name>
    <dbReference type="NCBI Taxonomy" id="53317"/>
    <lineage>
        <taxon>Bacteria</taxon>
        <taxon>Pseudomonadati</taxon>
        <taxon>Pseudomonadota</taxon>
        <taxon>Alphaproteobacteria</taxon>
        <taxon>Sphingomonadales</taxon>
        <taxon>Sphingomonadaceae</taxon>
        <taxon>Sphingomonas</taxon>
    </lineage>
</organism>
<evidence type="ECO:0008006" key="3">
    <source>
        <dbReference type="Google" id="ProtNLM"/>
    </source>
</evidence>
<protein>
    <recommendedName>
        <fullName evidence="3">Pectate lyase-like protein</fullName>
    </recommendedName>
</protein>
<sequence length="755" mass="79824">MTVSTAYNGPQISLCDGSTTSFPVAFQYAAASELIVELIDAVTGDIVQLVEGADYTRSGDGMSAPTAITTLTTYPAGKSIQRRRSTPLTQTLLAPPNSLPQSALMERAWDRAILALQEVVSRVNVAIATIARTWQPPANSTYAGKYPVVGPNGELLYASGTGADTGLRTDLASQSGTSFVGWKRAKTGAIVRSVGDVLVDQASIMDFIVPQVERDKIRAGTSVADMSPYFAAAAAANIPIVFPAGSYHLGGSVLFNKRVTFLPGAKIYRDSGGAIGFAGGIDAPCEQIFYGFKYPELDINADLTPWGWVDWFGTDADALETAPSIFKEVRLAMHDYVVTRTVIWNHRFRKISGGWGSAEGTFGTRIVLTGAAAATQPVVQVGSGLTNGNVAADTARRLVVERINTYRDGVVQPAVTNRREDAVPGWEVKGWYEGRMVECFDFGSPIHYRVSGTCACVMEKCRGVRPYVGASNGHPDFYTAFAVGGYSTSWGFIGANASIRLIQCETAGGVGDTRVGLYLYGLMGDTWVEKFEMSQLEYGILIDGAAKGTSTALTAQDAHQDVMIQQPVLDACRTNCIRVQQINTGGQINISDVYAALSQPGAVVYIEDVKGAVSIDSGQILGDASKTITGIFATAAHMLHVSRSVKIKNCTIGIQAIGSDTLSIEASVVRTAAGGNAAVDLQNVTRSIIAPLQNGDTGTWTYGVTMDAACGYNSVDGTGIGFGSFVSMTAANKVRFNGGDARTAFGSNLLTGNPA</sequence>
<evidence type="ECO:0000313" key="1">
    <source>
        <dbReference type="EMBL" id="NJB99861.1"/>
    </source>
</evidence>
<gene>
    <name evidence="1" type="ORF">GGR89_004207</name>
</gene>